<dbReference type="SUPFAM" id="SSF54523">
    <property type="entry name" value="Pili subunits"/>
    <property type="match status" value="1"/>
</dbReference>
<keyword evidence="1" id="KW-0812">Transmembrane</keyword>
<dbReference type="InterPro" id="IPR045584">
    <property type="entry name" value="Pilin-like"/>
</dbReference>
<evidence type="ECO:0000313" key="3">
    <source>
        <dbReference type="Proteomes" id="UP000184000"/>
    </source>
</evidence>
<dbReference type="AlphaFoldDB" id="A0A1M5P211"/>
<keyword evidence="1" id="KW-1133">Transmembrane helix</keyword>
<dbReference type="NCBIfam" id="TIGR02532">
    <property type="entry name" value="IV_pilin_GFxxxE"/>
    <property type="match status" value="1"/>
</dbReference>
<evidence type="ECO:0000313" key="2">
    <source>
        <dbReference type="EMBL" id="SHG95874.1"/>
    </source>
</evidence>
<accession>A0A1M5P211</accession>
<keyword evidence="1" id="KW-0472">Membrane</keyword>
<evidence type="ECO:0000256" key="1">
    <source>
        <dbReference type="SAM" id="Phobius"/>
    </source>
</evidence>
<dbReference type="GeneID" id="98637704"/>
<dbReference type="EMBL" id="FQXA01000003">
    <property type="protein sequence ID" value="SHG95874.1"/>
    <property type="molecule type" value="Genomic_DNA"/>
</dbReference>
<organism evidence="2 3">
    <name type="scientific">Stutzerimonas xanthomarina DSM 18231</name>
    <dbReference type="NCBI Taxonomy" id="1403346"/>
    <lineage>
        <taxon>Bacteria</taxon>
        <taxon>Pseudomonadati</taxon>
        <taxon>Pseudomonadota</taxon>
        <taxon>Gammaproteobacteria</taxon>
        <taxon>Pseudomonadales</taxon>
        <taxon>Pseudomonadaceae</taxon>
        <taxon>Stutzerimonas</taxon>
    </lineage>
</organism>
<gene>
    <name evidence="2" type="ORF">SAMN02744645_1930</name>
</gene>
<dbReference type="RefSeq" id="WP_073300620.1">
    <property type="nucleotide sequence ID" value="NZ_FQXA01000003.1"/>
</dbReference>
<feature type="transmembrane region" description="Helical" evidence="1">
    <location>
        <begin position="12"/>
        <end position="31"/>
    </location>
</feature>
<sequence>MKYQRGFTIVELVMTIVIMGILAAVVGPRFFDRKVYDERLFFEETIAAVRYAQKFAIASGCAVQVSLHDRGYNLLKERNCDSLAEPPDFCSNDELRIVCEIKTLAGNVYEGMNINEVSVGERGFPLYFDSLGRPKRAADLECEQVAGSIPAGCATIGAFTFSVTAETGLVQ</sequence>
<dbReference type="Pfam" id="PF07963">
    <property type="entry name" value="N_methyl"/>
    <property type="match status" value="1"/>
</dbReference>
<dbReference type="InterPro" id="IPR012902">
    <property type="entry name" value="N_methyl_site"/>
</dbReference>
<proteinExistence type="predicted"/>
<reference evidence="2 3" key="1">
    <citation type="submission" date="2016-11" db="EMBL/GenBank/DDBJ databases">
        <authorList>
            <person name="Jaros S."/>
            <person name="Januszkiewicz K."/>
            <person name="Wedrychowicz H."/>
        </authorList>
    </citation>
    <scope>NUCLEOTIDE SEQUENCE [LARGE SCALE GENOMIC DNA]</scope>
    <source>
        <strain evidence="2 3">DSM 18231</strain>
    </source>
</reference>
<dbReference type="Gene3D" id="3.30.700.10">
    <property type="entry name" value="Glycoprotein, Type 4 Pilin"/>
    <property type="match status" value="1"/>
</dbReference>
<protein>
    <submittedName>
        <fullName evidence="2">MSHA pilin protein MshC</fullName>
    </submittedName>
</protein>
<dbReference type="Proteomes" id="UP000184000">
    <property type="component" value="Unassembled WGS sequence"/>
</dbReference>
<name>A0A1M5P211_9GAMM</name>